<dbReference type="Proteomes" id="UP001189429">
    <property type="component" value="Unassembled WGS sequence"/>
</dbReference>
<keyword evidence="1" id="KW-0175">Coiled coil</keyword>
<reference evidence="3" key="1">
    <citation type="submission" date="2023-10" db="EMBL/GenBank/DDBJ databases">
        <authorList>
            <person name="Chen Y."/>
            <person name="Shah S."/>
            <person name="Dougan E. K."/>
            <person name="Thang M."/>
            <person name="Chan C."/>
        </authorList>
    </citation>
    <scope>NUCLEOTIDE SEQUENCE [LARGE SCALE GENOMIC DNA]</scope>
</reference>
<organism evidence="3 4">
    <name type="scientific">Prorocentrum cordatum</name>
    <dbReference type="NCBI Taxonomy" id="2364126"/>
    <lineage>
        <taxon>Eukaryota</taxon>
        <taxon>Sar</taxon>
        <taxon>Alveolata</taxon>
        <taxon>Dinophyceae</taxon>
        <taxon>Prorocentrales</taxon>
        <taxon>Prorocentraceae</taxon>
        <taxon>Prorocentrum</taxon>
    </lineage>
</organism>
<gene>
    <name evidence="3" type="ORF">PCOR1329_LOCUS56891</name>
</gene>
<keyword evidence="4" id="KW-1185">Reference proteome</keyword>
<evidence type="ECO:0000256" key="1">
    <source>
        <dbReference type="SAM" id="Coils"/>
    </source>
</evidence>
<evidence type="ECO:0000313" key="3">
    <source>
        <dbReference type="EMBL" id="CAK0870908.1"/>
    </source>
</evidence>
<protein>
    <submittedName>
        <fullName evidence="3">Uncharacterized protein</fullName>
    </submittedName>
</protein>
<feature type="coiled-coil region" evidence="1">
    <location>
        <begin position="117"/>
        <end position="144"/>
    </location>
</feature>
<evidence type="ECO:0000256" key="2">
    <source>
        <dbReference type="SAM" id="MobiDB-lite"/>
    </source>
</evidence>
<feature type="compositionally biased region" description="Basic and acidic residues" evidence="2">
    <location>
        <begin position="18"/>
        <end position="35"/>
    </location>
</feature>
<evidence type="ECO:0000313" key="4">
    <source>
        <dbReference type="Proteomes" id="UP001189429"/>
    </source>
</evidence>
<sequence>MPEHAQQSAVPDRGGASHHPEAPAHKWPKGGKEGKGSGATDSYDEAEGEFWEPPTFPPGEQEAHELKNYIDEVQKSLMDSIGAIRTQVSSLASTVQTACTSLGSQVESRMGTVEVRQNKTEQYTKSLEARIKQLEDTLGIMRAEKPKIETDTSFDRDPNPTIVVSRCRTLVTKEQVNVAIQEWMEAANCPSSEYAIVGEPAAKRFDIQFKGQAGLAARRTSKALMFLKRGPNDWRRFVVADMTGVQQELHIGPDKSQAQILMEITLKAIKRAFIQAFPHQWKPILRVVVHKEQPTTVEWAVENIAALGLDRAEIENAIQPAIQQQTTSTQWSLERGDASMGGSFHIQTTSDSS</sequence>
<comment type="caution">
    <text evidence="3">The sequence shown here is derived from an EMBL/GenBank/DDBJ whole genome shotgun (WGS) entry which is preliminary data.</text>
</comment>
<name>A0ABN9VFY3_9DINO</name>
<accession>A0ABN9VFY3</accession>
<feature type="region of interest" description="Disordered" evidence="2">
    <location>
        <begin position="1"/>
        <end position="61"/>
    </location>
</feature>
<dbReference type="EMBL" id="CAUYUJ010017015">
    <property type="protein sequence ID" value="CAK0870908.1"/>
    <property type="molecule type" value="Genomic_DNA"/>
</dbReference>
<feature type="non-terminal residue" evidence="3">
    <location>
        <position position="353"/>
    </location>
</feature>
<proteinExistence type="predicted"/>